<feature type="compositionally biased region" description="Low complexity" evidence="2">
    <location>
        <begin position="39"/>
        <end position="51"/>
    </location>
</feature>
<gene>
    <name evidence="3" type="ORF">G5C51_17080</name>
</gene>
<evidence type="ECO:0000256" key="1">
    <source>
        <dbReference type="ARBA" id="ARBA00022801"/>
    </source>
</evidence>
<evidence type="ECO:0000256" key="2">
    <source>
        <dbReference type="SAM" id="MobiDB-lite"/>
    </source>
</evidence>
<reference evidence="3 4" key="1">
    <citation type="submission" date="2020-02" db="EMBL/GenBank/DDBJ databases">
        <title>Whole-genome analyses of novel actinobacteria.</title>
        <authorList>
            <person name="Sahin N."/>
        </authorList>
    </citation>
    <scope>NUCLEOTIDE SEQUENCE [LARGE SCALE GENOMIC DNA]</scope>
    <source>
        <strain evidence="3 4">A7024</strain>
    </source>
</reference>
<protein>
    <submittedName>
        <fullName evidence="3">Agmatine deiminase family protein</fullName>
    </submittedName>
</protein>
<dbReference type="InterPro" id="IPR007466">
    <property type="entry name" value="Peptidyl-Arg-deiminase_porph"/>
</dbReference>
<dbReference type="GO" id="GO:0009446">
    <property type="term" value="P:putrescine biosynthetic process"/>
    <property type="evidence" value="ECO:0007669"/>
    <property type="project" value="InterPro"/>
</dbReference>
<sequence>MVLHRRKMLQTGALAALGGLLSACGRKEPDQARDEAERAAPAAATAAAGMRMPEEREPHERTFMAWPTRGIWGPDVDGVRDDIAGIARAIAEFEPVTLLANQADAKAARKACGSGVEVLPAAVDDLWMRDTGPSFVRGPEGGMAGVDLNFNGWGNKQPHRHDATVARAVLDHADIRRIKAPITGEGGALEVDGAGTLLATESSWVNRNRNPGKSRDDIEKALQNLFGVTEVIWVKGVKGKDITDYHIDALARFSEPGVVVMSKPADGAPKDVWRRAYDQARAVLSDAVDADGKRLEIVDLPEPGHLTGHSEEFLASYVNYYVVNDGVILPRFGDRRADRDAAAILRDLYPGREVVQLPVDTLGEGGGGIHCATQQQPK</sequence>
<dbReference type="Gene3D" id="3.75.10.10">
    <property type="entry name" value="L-arginine/glycine Amidinotransferase, Chain A"/>
    <property type="match status" value="1"/>
</dbReference>
<name>A0A6G4U049_9ACTN</name>
<feature type="compositionally biased region" description="Basic and acidic residues" evidence="2">
    <location>
        <begin position="28"/>
        <end position="38"/>
    </location>
</feature>
<dbReference type="PROSITE" id="PS51318">
    <property type="entry name" value="TAT"/>
    <property type="match status" value="1"/>
</dbReference>
<feature type="region of interest" description="Disordered" evidence="2">
    <location>
        <begin position="28"/>
        <end position="57"/>
    </location>
</feature>
<comment type="caution">
    <text evidence="3">The sequence shown here is derived from an EMBL/GenBank/DDBJ whole genome shotgun (WGS) entry which is preliminary data.</text>
</comment>
<dbReference type="PROSITE" id="PS51257">
    <property type="entry name" value="PROKAR_LIPOPROTEIN"/>
    <property type="match status" value="1"/>
</dbReference>
<dbReference type="SUPFAM" id="SSF55909">
    <property type="entry name" value="Pentein"/>
    <property type="match status" value="1"/>
</dbReference>
<proteinExistence type="predicted"/>
<dbReference type="GO" id="GO:0004668">
    <property type="term" value="F:protein-arginine deiminase activity"/>
    <property type="evidence" value="ECO:0007669"/>
    <property type="project" value="InterPro"/>
</dbReference>
<keyword evidence="4" id="KW-1185">Reference proteome</keyword>
<keyword evidence="1" id="KW-0378">Hydrolase</keyword>
<dbReference type="RefSeq" id="WP_165238186.1">
    <property type="nucleotide sequence ID" value="NZ_JAAKZV010000067.1"/>
</dbReference>
<dbReference type="Pfam" id="PF04371">
    <property type="entry name" value="PAD_porph"/>
    <property type="match status" value="1"/>
</dbReference>
<evidence type="ECO:0000313" key="4">
    <source>
        <dbReference type="Proteomes" id="UP000481583"/>
    </source>
</evidence>
<dbReference type="PANTHER" id="PTHR31377">
    <property type="entry name" value="AGMATINE DEIMINASE-RELATED"/>
    <property type="match status" value="1"/>
</dbReference>
<organism evidence="3 4">
    <name type="scientific">Streptomyces coryli</name>
    <dbReference type="NCBI Taxonomy" id="1128680"/>
    <lineage>
        <taxon>Bacteria</taxon>
        <taxon>Bacillati</taxon>
        <taxon>Actinomycetota</taxon>
        <taxon>Actinomycetes</taxon>
        <taxon>Kitasatosporales</taxon>
        <taxon>Streptomycetaceae</taxon>
        <taxon>Streptomyces</taxon>
    </lineage>
</organism>
<dbReference type="EMBL" id="JAAKZV010000067">
    <property type="protein sequence ID" value="NGN65605.1"/>
    <property type="molecule type" value="Genomic_DNA"/>
</dbReference>
<accession>A0A6G4U049</accession>
<evidence type="ECO:0000313" key="3">
    <source>
        <dbReference type="EMBL" id="NGN65605.1"/>
    </source>
</evidence>
<dbReference type="PANTHER" id="PTHR31377:SF0">
    <property type="entry name" value="AGMATINE DEIMINASE-RELATED"/>
    <property type="match status" value="1"/>
</dbReference>
<dbReference type="InterPro" id="IPR006311">
    <property type="entry name" value="TAT_signal"/>
</dbReference>
<dbReference type="GO" id="GO:0047632">
    <property type="term" value="F:agmatine deiminase activity"/>
    <property type="evidence" value="ECO:0007669"/>
    <property type="project" value="TreeGrafter"/>
</dbReference>
<dbReference type="Proteomes" id="UP000481583">
    <property type="component" value="Unassembled WGS sequence"/>
</dbReference>
<dbReference type="AlphaFoldDB" id="A0A6G4U049"/>